<evidence type="ECO:0000256" key="8">
    <source>
        <dbReference type="ARBA" id="ARBA00023316"/>
    </source>
</evidence>
<dbReference type="InterPro" id="IPR038063">
    <property type="entry name" value="Transpep_catalytic_dom"/>
</dbReference>
<dbReference type="STRING" id="1499967.U27_05350"/>
<evidence type="ECO:0000256" key="5">
    <source>
        <dbReference type="ARBA" id="ARBA00022801"/>
    </source>
</evidence>
<dbReference type="Pfam" id="PF03734">
    <property type="entry name" value="YkuD"/>
    <property type="match status" value="1"/>
</dbReference>
<keyword evidence="8 9" id="KW-0961">Cell wall biogenesis/degradation</keyword>
<dbReference type="InterPro" id="IPR050979">
    <property type="entry name" value="LD-transpeptidase"/>
</dbReference>
<evidence type="ECO:0000256" key="7">
    <source>
        <dbReference type="ARBA" id="ARBA00022984"/>
    </source>
</evidence>
<dbReference type="PANTHER" id="PTHR30582:SF24">
    <property type="entry name" value="L,D-TRANSPEPTIDASE ERFK_SRFK-RELATED"/>
    <property type="match status" value="1"/>
</dbReference>
<keyword evidence="4" id="KW-0808">Transferase</keyword>
<organism evidence="12">
    <name type="scientific">Vecturithrix granuli</name>
    <dbReference type="NCBI Taxonomy" id="1499967"/>
    <lineage>
        <taxon>Bacteria</taxon>
        <taxon>Candidatus Moduliflexota</taxon>
        <taxon>Candidatus Vecturitrichia</taxon>
        <taxon>Candidatus Vecturitrichales</taxon>
        <taxon>Candidatus Vecturitrichaceae</taxon>
        <taxon>Candidatus Vecturithrix</taxon>
    </lineage>
</organism>
<dbReference type="GO" id="GO:0018104">
    <property type="term" value="P:peptidoglycan-protein cross-linking"/>
    <property type="evidence" value="ECO:0007669"/>
    <property type="project" value="TreeGrafter"/>
</dbReference>
<feature type="chain" id="PRO_5001755450" evidence="10">
    <location>
        <begin position="17"/>
        <end position="209"/>
    </location>
</feature>
<evidence type="ECO:0000256" key="1">
    <source>
        <dbReference type="ARBA" id="ARBA00004752"/>
    </source>
</evidence>
<evidence type="ECO:0000256" key="4">
    <source>
        <dbReference type="ARBA" id="ARBA00022679"/>
    </source>
</evidence>
<dbReference type="GO" id="GO:0008360">
    <property type="term" value="P:regulation of cell shape"/>
    <property type="evidence" value="ECO:0007669"/>
    <property type="project" value="UniProtKB-UniRule"/>
</dbReference>
<keyword evidence="7 9" id="KW-0573">Peptidoglycan synthesis</keyword>
<keyword evidence="5" id="KW-0378">Hydrolase</keyword>
<comment type="pathway">
    <text evidence="1 9">Cell wall biogenesis; peptidoglycan biosynthesis.</text>
</comment>
<keyword evidence="13" id="KW-1185">Reference proteome</keyword>
<evidence type="ECO:0000313" key="12">
    <source>
        <dbReference type="EMBL" id="GAK58376.1"/>
    </source>
</evidence>
<feature type="signal peptide" evidence="10">
    <location>
        <begin position="1"/>
        <end position="16"/>
    </location>
</feature>
<dbReference type="AlphaFoldDB" id="A0A081C1C1"/>
<proteinExistence type="inferred from homology"/>
<sequence length="209" mass="22591">MIMLMLCLLLSFGLLACSESETKIEPPAEPVIDISTSVQKLQEQFGLQEDQPAIIVSISAQKLLLVKNGDILARYPISSSEYGVGNKVGSNQTPLGAHKISHKIGDGAAVGAVFRSRAATGEMATIYTDDTDVEDDLVTTRILWLQGLEPGINQGKGIDSHARFIYIHGTPEEGLIGQPASHGCIRMYNQDVIELFNVVQVGTLVEIQE</sequence>
<dbReference type="Proteomes" id="UP000030661">
    <property type="component" value="Unassembled WGS sequence"/>
</dbReference>
<evidence type="ECO:0000256" key="2">
    <source>
        <dbReference type="ARBA" id="ARBA00005992"/>
    </source>
</evidence>
<dbReference type="PANTHER" id="PTHR30582">
    <property type="entry name" value="L,D-TRANSPEPTIDASE"/>
    <property type="match status" value="1"/>
</dbReference>
<evidence type="ECO:0000256" key="10">
    <source>
        <dbReference type="SAM" id="SignalP"/>
    </source>
</evidence>
<gene>
    <name evidence="12" type="ORF">U27_05350</name>
</gene>
<feature type="domain" description="L,D-TPase catalytic" evidence="11">
    <location>
        <begin position="52"/>
        <end position="208"/>
    </location>
</feature>
<name>A0A081C1C1_VECG1</name>
<keyword evidence="6 9" id="KW-0133">Cell shape</keyword>
<evidence type="ECO:0000259" key="11">
    <source>
        <dbReference type="PROSITE" id="PS52029"/>
    </source>
</evidence>
<dbReference type="GO" id="GO:0016757">
    <property type="term" value="F:glycosyltransferase activity"/>
    <property type="evidence" value="ECO:0007669"/>
    <property type="project" value="UniProtKB-KW"/>
</dbReference>
<dbReference type="Gene3D" id="2.40.440.10">
    <property type="entry name" value="L,D-transpeptidase catalytic domain-like"/>
    <property type="match status" value="1"/>
</dbReference>
<dbReference type="GO" id="GO:0071972">
    <property type="term" value="F:peptidoglycan L,D-transpeptidase activity"/>
    <property type="evidence" value="ECO:0007669"/>
    <property type="project" value="TreeGrafter"/>
</dbReference>
<dbReference type="PROSITE" id="PS52029">
    <property type="entry name" value="LD_TPASE"/>
    <property type="match status" value="1"/>
</dbReference>
<dbReference type="UniPathway" id="UPA00219"/>
<dbReference type="HOGENOM" id="CLU_042399_3_1_0"/>
<dbReference type="SUPFAM" id="SSF141523">
    <property type="entry name" value="L,D-transpeptidase catalytic domain-like"/>
    <property type="match status" value="1"/>
</dbReference>
<keyword evidence="10" id="KW-0732">Signal</keyword>
<accession>A0A081C1C1</accession>
<evidence type="ECO:0000256" key="6">
    <source>
        <dbReference type="ARBA" id="ARBA00022960"/>
    </source>
</evidence>
<reference evidence="12" key="1">
    <citation type="journal article" date="2015" name="PeerJ">
        <title>First genomic representation of candidate bacterial phylum KSB3 points to enhanced environmental sensing as a trigger of wastewater bulking.</title>
        <authorList>
            <person name="Sekiguchi Y."/>
            <person name="Ohashi A."/>
            <person name="Parks D.H."/>
            <person name="Yamauchi T."/>
            <person name="Tyson G.W."/>
            <person name="Hugenholtz P."/>
        </authorList>
    </citation>
    <scope>NUCLEOTIDE SEQUENCE [LARGE SCALE GENOMIC DNA]</scope>
</reference>
<feature type="active site" description="Proton donor/acceptor" evidence="9">
    <location>
        <position position="168"/>
    </location>
</feature>
<evidence type="ECO:0000313" key="13">
    <source>
        <dbReference type="Proteomes" id="UP000030661"/>
    </source>
</evidence>
<evidence type="ECO:0000256" key="9">
    <source>
        <dbReference type="PROSITE-ProRule" id="PRU01373"/>
    </source>
</evidence>
<dbReference type="EMBL" id="DF820467">
    <property type="protein sequence ID" value="GAK58376.1"/>
    <property type="molecule type" value="Genomic_DNA"/>
</dbReference>
<dbReference type="eggNOG" id="COG1376">
    <property type="taxonomic scope" value="Bacteria"/>
</dbReference>
<dbReference type="GO" id="GO:0005576">
    <property type="term" value="C:extracellular region"/>
    <property type="evidence" value="ECO:0007669"/>
    <property type="project" value="TreeGrafter"/>
</dbReference>
<feature type="active site" description="Nucleophile" evidence="9">
    <location>
        <position position="184"/>
    </location>
</feature>
<dbReference type="CDD" id="cd16913">
    <property type="entry name" value="YkuD_like"/>
    <property type="match status" value="1"/>
</dbReference>
<keyword evidence="3" id="KW-0328">Glycosyltransferase</keyword>
<dbReference type="GO" id="GO:0071555">
    <property type="term" value="P:cell wall organization"/>
    <property type="evidence" value="ECO:0007669"/>
    <property type="project" value="UniProtKB-UniRule"/>
</dbReference>
<protein>
    <submittedName>
        <fullName evidence="12">ErfK/YbiS/YcfS/YnhG family protein</fullName>
    </submittedName>
</protein>
<evidence type="ECO:0000256" key="3">
    <source>
        <dbReference type="ARBA" id="ARBA00022676"/>
    </source>
</evidence>
<comment type="similarity">
    <text evidence="2">Belongs to the YkuD family.</text>
</comment>
<dbReference type="InterPro" id="IPR005490">
    <property type="entry name" value="LD_TPept_cat_dom"/>
</dbReference>